<dbReference type="RefSeq" id="WP_063514154.1">
    <property type="nucleotide sequence ID" value="NZ_CP011158.1"/>
</dbReference>
<evidence type="ECO:0000313" key="5">
    <source>
        <dbReference type="Proteomes" id="UP000076765"/>
    </source>
</evidence>
<dbReference type="EMBL" id="CP011158">
    <property type="protein sequence ID" value="ANB91578.1"/>
    <property type="molecule type" value="Genomic_DNA"/>
</dbReference>
<keyword evidence="5" id="KW-1185">Reference proteome</keyword>
<evidence type="ECO:0000256" key="1">
    <source>
        <dbReference type="SAM" id="MobiDB-lite"/>
    </source>
</evidence>
<dbReference type="AlphaFoldDB" id="A0A378PM71"/>
<feature type="region of interest" description="Disordered" evidence="1">
    <location>
        <begin position="89"/>
        <end position="113"/>
    </location>
</feature>
<keyword evidence="2" id="KW-0472">Membrane</keyword>
<reference evidence="4 6" key="2">
    <citation type="submission" date="2018-06" db="EMBL/GenBank/DDBJ databases">
        <authorList>
            <consortium name="Pathogen Informatics"/>
            <person name="Doyle S."/>
        </authorList>
    </citation>
    <scope>NUCLEOTIDE SEQUENCE [LARGE SCALE GENOMIC DNA]</scope>
    <source>
        <strain evidence="4 6">NCTC11227</strain>
    </source>
</reference>
<dbReference type="Proteomes" id="UP000255102">
    <property type="component" value="Unassembled WGS sequence"/>
</dbReference>
<evidence type="ECO:0000313" key="4">
    <source>
        <dbReference type="EMBL" id="STY87220.1"/>
    </source>
</evidence>
<evidence type="ECO:0000256" key="2">
    <source>
        <dbReference type="SAM" id="Phobius"/>
    </source>
</evidence>
<proteinExistence type="predicted"/>
<dbReference type="KEGG" id="moi:MOVS_05810"/>
<reference evidence="3 5" key="1">
    <citation type="submission" date="2015-04" db="EMBL/GenBank/DDBJ databases">
        <authorList>
            <person name="Calcutt M.J."/>
            <person name="Foecking M.F."/>
        </authorList>
    </citation>
    <scope>NUCLEOTIDE SEQUENCE [LARGE SCALE GENOMIC DNA]</scope>
    <source>
        <strain evidence="3 5">199/55</strain>
    </source>
</reference>
<organism evidence="4 6">
    <name type="scientific">Moraxella ovis</name>
    <dbReference type="NCBI Taxonomy" id="29433"/>
    <lineage>
        <taxon>Bacteria</taxon>
        <taxon>Pseudomonadati</taxon>
        <taxon>Pseudomonadota</taxon>
        <taxon>Gammaproteobacteria</taxon>
        <taxon>Moraxellales</taxon>
        <taxon>Moraxellaceae</taxon>
        <taxon>Moraxella</taxon>
    </lineage>
</organism>
<dbReference type="Proteomes" id="UP000076765">
    <property type="component" value="Chromosome"/>
</dbReference>
<keyword evidence="2" id="KW-1133">Transmembrane helix</keyword>
<dbReference type="STRING" id="29433.MOVS_05810"/>
<keyword evidence="2" id="KW-0812">Transmembrane</keyword>
<accession>A0A378PM71</accession>
<protein>
    <submittedName>
        <fullName evidence="4">Uncharacterized protein</fullName>
    </submittedName>
</protein>
<evidence type="ECO:0000313" key="6">
    <source>
        <dbReference type="Proteomes" id="UP000255102"/>
    </source>
</evidence>
<feature type="transmembrane region" description="Helical" evidence="2">
    <location>
        <begin position="12"/>
        <end position="29"/>
    </location>
</feature>
<sequence length="113" mass="12252">MIVDKHNFTNKALILTAIGLVVIGGAWYLRPGAKPAKSDVMPDVDLSMLSIPKSVSEPVKAKVEAVRYLSIDDGSINAAERKQLKKQLNHLKRTGSLSGGVLTDDSSRPRMPK</sequence>
<dbReference type="EMBL" id="UGPW01000001">
    <property type="protein sequence ID" value="STY87220.1"/>
    <property type="molecule type" value="Genomic_DNA"/>
</dbReference>
<name>A0A378PM71_9GAMM</name>
<evidence type="ECO:0000313" key="3">
    <source>
        <dbReference type="EMBL" id="ANB91578.1"/>
    </source>
</evidence>
<gene>
    <name evidence="3" type="ORF">MOVS_05810</name>
    <name evidence="4" type="ORF">NCTC11227_01221</name>
</gene>